<feature type="domain" description="Type I restriction modification DNA specificity" evidence="6">
    <location>
        <begin position="229"/>
        <end position="409"/>
    </location>
</feature>
<name>A0A941B353_9ACTN</name>
<feature type="region of interest" description="Disordered" evidence="5">
    <location>
        <begin position="451"/>
        <end position="496"/>
    </location>
</feature>
<dbReference type="GO" id="GO:0004519">
    <property type="term" value="F:endonuclease activity"/>
    <property type="evidence" value="ECO:0007669"/>
    <property type="project" value="UniProtKB-KW"/>
</dbReference>
<evidence type="ECO:0000256" key="3">
    <source>
        <dbReference type="ARBA" id="ARBA00023125"/>
    </source>
</evidence>
<comment type="caution">
    <text evidence="7">The sequence shown here is derived from an EMBL/GenBank/DDBJ whole genome shotgun (WGS) entry which is preliminary data.</text>
</comment>
<dbReference type="PANTHER" id="PTHR43140:SF1">
    <property type="entry name" value="TYPE I RESTRICTION ENZYME ECOKI SPECIFICITY SUBUNIT"/>
    <property type="match status" value="1"/>
</dbReference>
<evidence type="ECO:0000256" key="5">
    <source>
        <dbReference type="SAM" id="MobiDB-lite"/>
    </source>
</evidence>
<dbReference type="Pfam" id="PF01420">
    <property type="entry name" value="Methylase_S"/>
    <property type="match status" value="2"/>
</dbReference>
<dbReference type="Proteomes" id="UP000677875">
    <property type="component" value="Unassembled WGS sequence"/>
</dbReference>
<comment type="subunit">
    <text evidence="4">The methyltransferase is composed of M and S polypeptides.</text>
</comment>
<dbReference type="InterPro" id="IPR044946">
    <property type="entry name" value="Restrct_endonuc_typeI_TRD_sf"/>
</dbReference>
<dbReference type="GO" id="GO:0009307">
    <property type="term" value="P:DNA restriction-modification system"/>
    <property type="evidence" value="ECO:0007669"/>
    <property type="project" value="UniProtKB-KW"/>
</dbReference>
<gene>
    <name evidence="7" type="ORF">J5Y05_15215</name>
</gene>
<dbReference type="InterPro" id="IPR000055">
    <property type="entry name" value="Restrct_endonuc_typeI_TRD"/>
</dbReference>
<dbReference type="AlphaFoldDB" id="A0A941B353"/>
<protein>
    <submittedName>
        <fullName evidence="7">Restriction endonuclease subunit S</fullName>
        <ecNumber evidence="7">3.1.21.-</ecNumber>
    </submittedName>
</protein>
<evidence type="ECO:0000256" key="1">
    <source>
        <dbReference type="ARBA" id="ARBA00010923"/>
    </source>
</evidence>
<dbReference type="PANTHER" id="PTHR43140">
    <property type="entry name" value="TYPE-1 RESTRICTION ENZYME ECOKI SPECIFICITY PROTEIN"/>
    <property type="match status" value="1"/>
</dbReference>
<keyword evidence="7" id="KW-0378">Hydrolase</keyword>
<comment type="similarity">
    <text evidence="1">Belongs to the type-I restriction system S methylase family.</text>
</comment>
<keyword evidence="2" id="KW-0680">Restriction system</keyword>
<feature type="compositionally biased region" description="Basic residues" evidence="5">
    <location>
        <begin position="456"/>
        <end position="467"/>
    </location>
</feature>
<organism evidence="7 8">
    <name type="scientific">Streptomyces tagetis</name>
    <dbReference type="NCBI Taxonomy" id="2820809"/>
    <lineage>
        <taxon>Bacteria</taxon>
        <taxon>Bacillati</taxon>
        <taxon>Actinomycetota</taxon>
        <taxon>Actinomycetes</taxon>
        <taxon>Kitasatosporales</taxon>
        <taxon>Streptomycetaceae</taxon>
        <taxon>Streptomyces</taxon>
    </lineage>
</organism>
<evidence type="ECO:0000256" key="2">
    <source>
        <dbReference type="ARBA" id="ARBA00022747"/>
    </source>
</evidence>
<dbReference type="InterPro" id="IPR051212">
    <property type="entry name" value="Type-I_RE_S_subunit"/>
</dbReference>
<evidence type="ECO:0000313" key="8">
    <source>
        <dbReference type="Proteomes" id="UP000677875"/>
    </source>
</evidence>
<dbReference type="GO" id="GO:0003677">
    <property type="term" value="F:DNA binding"/>
    <property type="evidence" value="ECO:0007669"/>
    <property type="project" value="UniProtKB-KW"/>
</dbReference>
<evidence type="ECO:0000313" key="7">
    <source>
        <dbReference type="EMBL" id="MBQ0827847.1"/>
    </source>
</evidence>
<accession>A0A941B353</accession>
<evidence type="ECO:0000259" key="6">
    <source>
        <dbReference type="Pfam" id="PF01420"/>
    </source>
</evidence>
<dbReference type="CDD" id="cd17262">
    <property type="entry name" value="RMtype1_S_Aco12261I-TRD2-CR2"/>
    <property type="match status" value="1"/>
</dbReference>
<dbReference type="EMBL" id="JAGPNL010000003">
    <property type="protein sequence ID" value="MBQ0827847.1"/>
    <property type="molecule type" value="Genomic_DNA"/>
</dbReference>
<sequence>MDLPQGWAWARLDEIVEVLDHQRVPVSATERAQRPGGVPYYGATGQVGWIDTALFNEELVLLGEDGVQFFDGRKSKAYRISGPSWVNNHAHVLRVREGVTLSRFVVHYLNNFNYEGYVNGTTRLKLTKSSMASIPVPLPPLAEQHRIVEALEAHLSRLDAGIAGMVLAQAKAQSFTSVLYGRAVSGGLSRPVHPDEAVDEAFIQEASSSLAARRWKAVPCLNIPGYTPPDNWTTVSLGTLSHASGYGTSAKCGYDAPGYPVLRIPNVQGGSIDLSDVKNAMDSSLDLSKLFLDPGDLLFVRTNGSPSLIGRVGVVEKSLPYAFASYLIRFRLTPGTVEPRWVKLVTQSPLWRRVIERYAASSAGQYNLSAETLSQLPVPIPPLDVQRETLEAVDAATTGAMRLSTAIDAALRQSGCLRSALLQRAFTGCLVSQDPADETASVLLDRIRADREAQRGKSRRPVRRPRKAAATDDAPPAPPASSTPSSANAVQQELPL</sequence>
<dbReference type="Gene3D" id="3.90.220.20">
    <property type="entry name" value="DNA methylase specificity domains"/>
    <property type="match status" value="2"/>
</dbReference>
<keyword evidence="7" id="KW-0540">Nuclease</keyword>
<keyword evidence="8" id="KW-1185">Reference proteome</keyword>
<evidence type="ECO:0000256" key="4">
    <source>
        <dbReference type="ARBA" id="ARBA00038652"/>
    </source>
</evidence>
<dbReference type="EC" id="3.1.21.-" evidence="7"/>
<dbReference type="GO" id="GO:0016787">
    <property type="term" value="F:hydrolase activity"/>
    <property type="evidence" value="ECO:0007669"/>
    <property type="project" value="UniProtKB-KW"/>
</dbReference>
<feature type="domain" description="Type I restriction modification DNA specificity" evidence="6">
    <location>
        <begin position="4"/>
        <end position="156"/>
    </location>
</feature>
<dbReference type="SUPFAM" id="SSF116734">
    <property type="entry name" value="DNA methylase specificity domain"/>
    <property type="match status" value="2"/>
</dbReference>
<dbReference type="CDD" id="cd17517">
    <property type="entry name" value="RMtype1_S_EcoKI_StySPI-TRD2-CR2_like"/>
    <property type="match status" value="1"/>
</dbReference>
<proteinExistence type="inferred from homology"/>
<keyword evidence="7" id="KW-0255">Endonuclease</keyword>
<dbReference type="RefSeq" id="WP_210872563.1">
    <property type="nucleotide sequence ID" value="NZ_JAGPNL010000003.1"/>
</dbReference>
<keyword evidence="3" id="KW-0238">DNA-binding</keyword>
<reference evidence="7" key="1">
    <citation type="submission" date="2021-04" db="EMBL/GenBank/DDBJ databases">
        <title>Genome seq and assembly of Streptomyces sp. RG38.</title>
        <authorList>
            <person name="Chhetri G."/>
        </authorList>
    </citation>
    <scope>NUCLEOTIDE SEQUENCE</scope>
    <source>
        <strain evidence="7">RG38</strain>
    </source>
</reference>